<name>A0A0B8T1R6_9SPHI</name>
<keyword evidence="2" id="KW-1185">Reference proteome</keyword>
<evidence type="ECO:0000313" key="1">
    <source>
        <dbReference type="EMBL" id="KGE12623.1"/>
    </source>
</evidence>
<accession>A0A0B8T1R6</accession>
<dbReference type="AlphaFoldDB" id="A0A0B8T1R6"/>
<reference evidence="1 2" key="2">
    <citation type="journal article" date="2015" name="PLoS ONE">
        <title>Whole-Genome Optical Mapping and Finished Genome Sequence of Sphingobacterium deserti sp. nov., a New Species Isolated from the Western Desert of China.</title>
        <authorList>
            <person name="Teng C."/>
            <person name="Zhou Z."/>
            <person name="Molnar I."/>
            <person name="Li X."/>
            <person name="Tang R."/>
            <person name="Chen M."/>
            <person name="Wang L."/>
            <person name="Su S."/>
            <person name="Zhang W."/>
            <person name="Lin M."/>
        </authorList>
    </citation>
    <scope>NUCLEOTIDE SEQUENCE [LARGE SCALE GENOMIC DNA]</scope>
    <source>
        <strain evidence="2">ACCC05744</strain>
    </source>
</reference>
<protein>
    <submittedName>
        <fullName evidence="1">Uncharacterized protein</fullName>
    </submittedName>
</protein>
<dbReference type="STRING" id="1229276.DI53_3663"/>
<dbReference type="Proteomes" id="UP000031802">
    <property type="component" value="Unassembled WGS sequence"/>
</dbReference>
<sequence length="65" mass="7749">MEDKGIEPKRAHNFQEIIVKEALKYPQDNYQLIYTTSYLLENLNKPEYIVGEYYSKHNPSLKNID</sequence>
<proteinExistence type="predicted"/>
<gene>
    <name evidence="1" type="ORF">DI53_3663</name>
</gene>
<reference evidence="2" key="1">
    <citation type="submission" date="2014-04" db="EMBL/GenBank/DDBJ databases">
        <title>Whole-Genome optical mapping and complete genome sequence of Sphingobacterium deserti sp. nov., a new spaces isolated from desert in the west of China.</title>
        <authorList>
            <person name="Teng C."/>
            <person name="Zhou Z."/>
            <person name="Li X."/>
            <person name="Chen M."/>
            <person name="Lin M."/>
            <person name="Wang L."/>
            <person name="Su S."/>
            <person name="Zhang C."/>
            <person name="Zhang W."/>
        </authorList>
    </citation>
    <scope>NUCLEOTIDE SEQUENCE [LARGE SCALE GENOMIC DNA]</scope>
    <source>
        <strain evidence="2">ACCC05744</strain>
    </source>
</reference>
<comment type="caution">
    <text evidence="1">The sequence shown here is derived from an EMBL/GenBank/DDBJ whole genome shotgun (WGS) entry which is preliminary data.</text>
</comment>
<organism evidence="1 2">
    <name type="scientific">Sphingobacterium deserti</name>
    <dbReference type="NCBI Taxonomy" id="1229276"/>
    <lineage>
        <taxon>Bacteria</taxon>
        <taxon>Pseudomonadati</taxon>
        <taxon>Bacteroidota</taxon>
        <taxon>Sphingobacteriia</taxon>
        <taxon>Sphingobacteriales</taxon>
        <taxon>Sphingobacteriaceae</taxon>
        <taxon>Sphingobacterium</taxon>
    </lineage>
</organism>
<dbReference type="PATRIC" id="fig|1229276.3.peg.3787"/>
<evidence type="ECO:0000313" key="2">
    <source>
        <dbReference type="Proteomes" id="UP000031802"/>
    </source>
</evidence>
<dbReference type="EMBL" id="JJMU01000066">
    <property type="protein sequence ID" value="KGE12623.1"/>
    <property type="molecule type" value="Genomic_DNA"/>
</dbReference>